<keyword evidence="11" id="KW-0243">Dynein</keyword>
<feature type="domain" description="Dynein heavy chain AAA module D4" evidence="25">
    <location>
        <begin position="2560"/>
        <end position="2777"/>
    </location>
</feature>
<dbReference type="FunFam" id="3.40.50.300:FF:000706">
    <property type="entry name" value="Cytoplasmic dynein 2 heavy chain 1"/>
    <property type="match status" value="1"/>
</dbReference>
<feature type="domain" description="Dynein heavy chain linker" evidence="22">
    <location>
        <begin position="1096"/>
        <end position="1494"/>
    </location>
</feature>
<evidence type="ECO:0000256" key="18">
    <source>
        <dbReference type="ARBA" id="ARBA00023902"/>
    </source>
</evidence>
<feature type="domain" description="Dynein heavy chain ATP-binding dynein motor region" evidence="26">
    <location>
        <begin position="3170"/>
        <end position="3389"/>
    </location>
</feature>
<evidence type="ECO:0000259" key="20">
    <source>
        <dbReference type="Pfam" id="PF03028"/>
    </source>
</evidence>
<dbReference type="InterPro" id="IPR041658">
    <property type="entry name" value="AAA_lid_11"/>
</dbReference>
<feature type="coiled-coil region" evidence="19">
    <location>
        <begin position="3330"/>
        <end position="3364"/>
    </location>
</feature>
<accession>A0A914ZN37</accession>
<dbReference type="InterPro" id="IPR049400">
    <property type="entry name" value="DYNC2H1_AAA_dom"/>
</dbReference>
<evidence type="ECO:0000256" key="19">
    <source>
        <dbReference type="SAM" id="Coils"/>
    </source>
</evidence>
<dbReference type="Gene3D" id="3.40.50.300">
    <property type="entry name" value="P-loop containing nucleotide triphosphate hydrolases"/>
    <property type="match status" value="5"/>
</dbReference>
<evidence type="ECO:0000259" key="25">
    <source>
        <dbReference type="Pfam" id="PF12780"/>
    </source>
</evidence>
<evidence type="ECO:0000256" key="11">
    <source>
        <dbReference type="ARBA" id="ARBA00023017"/>
    </source>
</evidence>
<dbReference type="InterPro" id="IPR013602">
    <property type="entry name" value="Dynein_heavy_linker"/>
</dbReference>
<evidence type="ECO:0000259" key="30">
    <source>
        <dbReference type="Pfam" id="PF22597"/>
    </source>
</evidence>
<evidence type="ECO:0000313" key="32">
    <source>
        <dbReference type="WBParaSite" id="PgB04_g042_t01"/>
    </source>
</evidence>
<evidence type="ECO:0000259" key="27">
    <source>
        <dbReference type="Pfam" id="PF18198"/>
    </source>
</evidence>
<dbReference type="GO" id="GO:0060271">
    <property type="term" value="P:cilium assembly"/>
    <property type="evidence" value="ECO:0007669"/>
    <property type="project" value="UniProtKB-ARBA"/>
</dbReference>
<dbReference type="GO" id="GO:0030286">
    <property type="term" value="C:dynein complex"/>
    <property type="evidence" value="ECO:0007669"/>
    <property type="project" value="UniProtKB-KW"/>
</dbReference>
<dbReference type="InterPro" id="IPR026983">
    <property type="entry name" value="DHC"/>
</dbReference>
<protein>
    <recommendedName>
        <fullName evidence="18">Cytoplasmic dynein 2 heavy chain 1</fullName>
    </recommendedName>
</protein>
<dbReference type="GO" id="GO:0008569">
    <property type="term" value="F:minus-end-directed microtubule motor activity"/>
    <property type="evidence" value="ECO:0007669"/>
    <property type="project" value="InterPro"/>
</dbReference>
<keyword evidence="16" id="KW-0206">Cytoskeleton</keyword>
<evidence type="ECO:0000256" key="8">
    <source>
        <dbReference type="ARBA" id="ARBA00022741"/>
    </source>
</evidence>
<keyword evidence="15" id="KW-0505">Motor protein</keyword>
<dbReference type="Pfam" id="PF18199">
    <property type="entry name" value="Dynein_C"/>
    <property type="match status" value="1"/>
</dbReference>
<feature type="domain" description="Dynein heavy chain coiled coil stalk" evidence="24">
    <location>
        <begin position="2814"/>
        <end position="3146"/>
    </location>
</feature>
<evidence type="ECO:0000256" key="3">
    <source>
        <dbReference type="ARBA" id="ARBA00008887"/>
    </source>
</evidence>
<evidence type="ECO:0000259" key="21">
    <source>
        <dbReference type="Pfam" id="PF08385"/>
    </source>
</evidence>
<dbReference type="InterPro" id="IPR027417">
    <property type="entry name" value="P-loop_NTPase"/>
</dbReference>
<dbReference type="PANTHER" id="PTHR45703">
    <property type="entry name" value="DYNEIN HEAVY CHAIN"/>
    <property type="match status" value="1"/>
</dbReference>
<dbReference type="Gene3D" id="1.20.58.1120">
    <property type="match status" value="1"/>
</dbReference>
<keyword evidence="6" id="KW-0963">Cytoplasm</keyword>
<dbReference type="Gene3D" id="1.10.8.710">
    <property type="match status" value="1"/>
</dbReference>
<evidence type="ECO:0000256" key="7">
    <source>
        <dbReference type="ARBA" id="ARBA00022701"/>
    </source>
</evidence>
<dbReference type="FunFam" id="1.10.8.710:FF:000001">
    <property type="entry name" value="Dynein axonemal heavy chain 2"/>
    <property type="match status" value="1"/>
</dbReference>
<feature type="domain" description="Dynein heavy chain region D6 P-loop" evidence="20">
    <location>
        <begin position="3633"/>
        <end position="3742"/>
    </location>
</feature>
<evidence type="ECO:0000259" key="26">
    <source>
        <dbReference type="Pfam" id="PF12781"/>
    </source>
</evidence>
<dbReference type="InterPro" id="IPR035699">
    <property type="entry name" value="AAA_6"/>
</dbReference>
<feature type="domain" description="Dynein 2 heavy chain 1 cytoplasmic ATPase lid" evidence="30">
    <location>
        <begin position="2402"/>
        <end position="2491"/>
    </location>
</feature>
<dbReference type="InterPro" id="IPR013594">
    <property type="entry name" value="Dynein_heavy_tail"/>
</dbReference>
<dbReference type="InterPro" id="IPR024743">
    <property type="entry name" value="Dynein_HC_stalk"/>
</dbReference>
<dbReference type="GO" id="GO:0008104">
    <property type="term" value="P:intracellular protein localization"/>
    <property type="evidence" value="ECO:0007669"/>
    <property type="project" value="UniProtKB-ARBA"/>
</dbReference>
<organism evidence="31 32">
    <name type="scientific">Parascaris univalens</name>
    <name type="common">Nematode worm</name>
    <dbReference type="NCBI Taxonomy" id="6257"/>
    <lineage>
        <taxon>Eukaryota</taxon>
        <taxon>Metazoa</taxon>
        <taxon>Ecdysozoa</taxon>
        <taxon>Nematoda</taxon>
        <taxon>Chromadorea</taxon>
        <taxon>Rhabditida</taxon>
        <taxon>Spirurina</taxon>
        <taxon>Ascaridomorpha</taxon>
        <taxon>Ascaridoidea</taxon>
        <taxon>Ascarididae</taxon>
        <taxon>Parascaris</taxon>
    </lineage>
</organism>
<dbReference type="FunFam" id="3.20.180.20:FF:000002">
    <property type="entry name" value="Cytoplasmic dynein heavy chain 1"/>
    <property type="match status" value="1"/>
</dbReference>
<name>A0A914ZN37_PARUN</name>
<dbReference type="InterPro" id="IPR054354">
    <property type="entry name" value="DYNC2H1-like_lid"/>
</dbReference>
<dbReference type="FunFam" id="1.10.8.720:FF:000003">
    <property type="entry name" value="Cytoplasmic dynein heavy chain 2"/>
    <property type="match status" value="1"/>
</dbReference>
<keyword evidence="7" id="KW-0493">Microtubule</keyword>
<feature type="domain" description="Dynein heavy chain tail" evidence="21">
    <location>
        <begin position="185"/>
        <end position="631"/>
    </location>
</feature>
<dbReference type="Proteomes" id="UP000887569">
    <property type="component" value="Unplaced"/>
</dbReference>
<keyword evidence="14" id="KW-0472">Membrane</keyword>
<dbReference type="WBParaSite" id="PgB04_g042_t01">
    <property type="protein sequence ID" value="PgB04_g042_t01"/>
    <property type="gene ID" value="PgB04_g042"/>
</dbReference>
<dbReference type="Gene3D" id="1.10.8.1220">
    <property type="match status" value="1"/>
</dbReference>
<dbReference type="InterPro" id="IPR042228">
    <property type="entry name" value="Dynein_linker_3"/>
</dbReference>
<feature type="domain" description="Dynein heavy chain hydrolytic ATP-binding dynein motor region" evidence="23">
    <location>
        <begin position="1617"/>
        <end position="1946"/>
    </location>
</feature>
<keyword evidence="8" id="KW-0547">Nucleotide-binding</keyword>
<evidence type="ECO:0000259" key="24">
    <source>
        <dbReference type="Pfam" id="PF12777"/>
    </source>
</evidence>
<dbReference type="InterPro" id="IPR042219">
    <property type="entry name" value="AAA_lid_11_sf"/>
</dbReference>
<evidence type="ECO:0000256" key="4">
    <source>
        <dbReference type="ARBA" id="ARBA00022473"/>
    </source>
</evidence>
<evidence type="ECO:0000256" key="12">
    <source>
        <dbReference type="ARBA" id="ARBA00023054"/>
    </source>
</evidence>
<dbReference type="InterPro" id="IPR035706">
    <property type="entry name" value="AAA_9"/>
</dbReference>
<dbReference type="FunFam" id="1.20.920.20:FF:000002">
    <property type="entry name" value="Cytoplasmic dynein 1 heavy chain"/>
    <property type="match status" value="1"/>
</dbReference>
<dbReference type="InterPro" id="IPR043157">
    <property type="entry name" value="Dynein_AAA1S"/>
</dbReference>
<keyword evidence="10" id="KW-0067">ATP-binding</keyword>
<keyword evidence="13" id="KW-0969">Cilium</keyword>
<feature type="coiled-coil region" evidence="19">
    <location>
        <begin position="3094"/>
        <end position="3121"/>
    </location>
</feature>
<evidence type="ECO:0000259" key="23">
    <source>
        <dbReference type="Pfam" id="PF12774"/>
    </source>
</evidence>
<keyword evidence="31" id="KW-1185">Reference proteome</keyword>
<keyword evidence="12 19" id="KW-0175">Coiled coil</keyword>
<dbReference type="Gene3D" id="1.20.920.20">
    <property type="match status" value="1"/>
</dbReference>
<keyword evidence="5" id="KW-1003">Cell membrane</keyword>
<keyword evidence="17" id="KW-0966">Cell projection</keyword>
<evidence type="ECO:0000256" key="2">
    <source>
        <dbReference type="ARBA" id="ARBA00004522"/>
    </source>
</evidence>
<dbReference type="Gene3D" id="3.20.180.20">
    <property type="entry name" value="Dynein heavy chain, N-terminal domain 2"/>
    <property type="match status" value="1"/>
</dbReference>
<comment type="similarity">
    <text evidence="3">Belongs to the dynein heavy chain family.</text>
</comment>
<dbReference type="Gene3D" id="3.10.490.20">
    <property type="match status" value="1"/>
</dbReference>
<dbReference type="PANTHER" id="PTHR45703:SF22">
    <property type="entry name" value="DYNEIN CYTOPLASMIC 2 HEAVY CHAIN 1"/>
    <property type="match status" value="1"/>
</dbReference>
<dbReference type="GO" id="GO:0060170">
    <property type="term" value="C:ciliary membrane"/>
    <property type="evidence" value="ECO:0007669"/>
    <property type="project" value="UniProtKB-SubCell"/>
</dbReference>
<dbReference type="InterPro" id="IPR042222">
    <property type="entry name" value="Dynein_2_N"/>
</dbReference>
<dbReference type="Gene3D" id="6.10.140.1060">
    <property type="match status" value="1"/>
</dbReference>
<feature type="coiled-coil region" evidence="19">
    <location>
        <begin position="1061"/>
        <end position="1088"/>
    </location>
</feature>
<dbReference type="GO" id="GO:0045505">
    <property type="term" value="F:dynein intermediate chain binding"/>
    <property type="evidence" value="ECO:0007669"/>
    <property type="project" value="InterPro"/>
</dbReference>
<evidence type="ECO:0000256" key="15">
    <source>
        <dbReference type="ARBA" id="ARBA00023175"/>
    </source>
</evidence>
<evidence type="ECO:0000256" key="6">
    <source>
        <dbReference type="ARBA" id="ARBA00022490"/>
    </source>
</evidence>
<dbReference type="GO" id="GO:0051959">
    <property type="term" value="F:dynein light intermediate chain binding"/>
    <property type="evidence" value="ECO:0007669"/>
    <property type="project" value="InterPro"/>
</dbReference>
<sequence length="4212" mass="480854">MSKSDSDKADPRRNYILRVASHLLGLNLIEEKLPNIKSIHKFCETTAPIFVIARHEQRGSVELSNELSEEQSTMPRVIFYKSSAIPLTTDNYKTIISVLTMRGQPAETLLASIQQVFSRSLRKTGKSKTDTQLMSLVSELEESLTTRLHSDKRATDGVISLPDEIHYWERRKELRRTDDDIATQYCDAFAPLGEKLEMVEECPLEELAEFIEVAEDCMDALWRSVEPYPETRMKQLIHIIGGMLVETIANKIDKVNIWKSENASDLLQTGISLCDQWTFAIRTLTQQSWKRNADAIWEGDTPKLDSINGFRARLDQILSLRMLSSQVGQLLNEKNTENEIQEALESSMKNFDVLIYNPFTESQWRSRLQAIERSMEPIIERTIPVLKNRFQPSKIDSSLVVNDLIKYKHFLDRPRVKERLITERESLLSRLLESMSARRREFNERLSSGDVPMGRYLTEIAAKIIWIRQQITQVESTKTLSEELLCELNAYPSLKTTIDGSLEEMRSAEIEHFDSWCREITESIDEQSDPIALQTTGKLMSIEKKYGTLNVNYSDRLVKLLREVRQLGSLGFIIPSKIINCANVAEKFYKYAIVLKQVAHFYNTIEQQMLPCQQAMMLDEALTFEKLIIDGKKGDTAMATVTWDNPAKLQEFIERLQEAAQRLTVRNRKLRKAHSEICEKVIELMNLDLLKEVNKWKDIMLEIRAKFAEQERYAGSKSNMRAWIVHWDRQIYKALDLQYRWGIESLHAQIPQIQVQLVFKEQRLQLRPPIEEIRAKYYREMKKFLSIPQKFRGILDTEQANKIYAVMIERNANRFHSVYEKAEQLFDKLSGINGQFEDWIVLGQVDLEELIDEKFTRAADWEAQIKLLKGKGRETEKLPSEIKLECILVTTSAVRNAIDDMLQRLFDTLVWTLRHSINTQIQTIAQFLSQAITVLSSRPQSIDEIADANRKHTEFGRFKKEMKETMSIIDEKNRLLRSIGGSGAEQLLATMQQWEKFELMLDSHQIMIREQVGVLKSNVIKNIKMLTDEAEKLFARWNQFKPKNETLSEDRDAVLSAIEFIKEKRLQFNELQASREKLLSECEQFDMEKPDFPIIDEMEADLEEFENNWILYEQFNEQLQKLANEDWVVFRSKTYLFDEFLHQWTEKLKSLPASHMTVRIGKDVDEFKEMSDGLKYCRGEMLSNDHWLELFRLLGMPKGTTLERLHFGDLLTVHENIIANIEALKSLNARAQGEVTIREAIQELELWAAQAEFTLTEYKHTNGSVVKVIKDWKDSINSVKDTEALLQSLKNSPYYAQFTDKTSVWETRLADLDQYLQWMNEIQRKWIYLEPIFGRGSLPSEASRFSRVDAEFRTILHEVERDSRLVSLCSRQYLRRTLEQIIDQLNRCQRALNQFLEEKRSAFPRFYFLGDDDLLEILGQSTNPIVIQAHLKKLFQGINKVVFGEANQSIVAVVSAHGERVQLSKPVRIVPQVEIWLQELSSEMKSTIRSLTIDCLQQTSLDPGKYPSQVLCLAEQIRFCRDCENALDKTRDLQRFQSELKQQLATYTSSRVEDFVLDLKLKSLILDLIHHINIVDGLLKGNASNSSCWFWQKQLRFYLDTNAQHIVIRQVNAQFDYTYEYQGNAAKLVHTPLTDKCYLTLTQAMSMGLGGNPYGPAGTGKTESVKALGNLFARQVLVFNCDEGIDVHSISRIFIGLVQCGAWGCFDEFNRLDQTVLSAVSMQVQTIQNAIKSRSGVCALGNKEVSVDPNSAIFITLNPAGKGYGGRQKLPDNLKQLFRPVAMSVPDNELIAETILFSEGFKEAKLLARKLVTIFNLTREMLSQQQHYDWGLRALKTVLRGCGDMLTANPTGDERQIVVEALLLNTLSKLTFADSSRFNVLVDDVFIDVKKGKAQFDDLAEALKRVSDEMKITITDIQKRKIFELYEQMRQRMGVVLVGPSGCGKSTLWRMLKRALTIVNKPVTTYTINPKAISRTKLLGYMDLDTREWFDGVLTAAAREVVKDSSVDAWIVCDGDVDPEWVEALNSVLDDNRLLTMPSGERIQFDANVNFLFETDDLSCASPATISRMGMVFISEEDMDAREIVKAWLREEEDAHVDLQQWIDDHLYRCLKWIWDKNEYEIKVSRTATVHNALCHLRGVKSREEFLVGLYRGLSPNLSQEARDSFAQDVVFSGITLPDPRSPSNVCYDSRLGSIISYADDTTVNISLEEMQHEERRPYILTAAAQANRDTVCSWLRSDNRQPFIVFGPDGCGKESLLRYCFQTDPNSQMAILHCSAQTSAQHLLQVLAQHCVWVSSTSGRVLKPKEKANLIVYLKALNLVKPDKWGTCELVAFLQQMLTYRGYYDEKLEWVGLENIQLVVSISLADGAGKHHLATRFTSLMRICSVDYPPEQSLRSIYSAYLTPILQASVQSVSRIETLASIMVRIFEEIRSSFKETDKAHYIFTPKDLTNWSVAMMRYDFCGENAVENLNKCLLYECQRIFRDRLINSDHIQRFDEIIANIHSFSAVVQDTAVYVASPGALRGTFVTGKSLSMMPHKEYAKQLQKAIHRYESEVTIFKLPLFDELITLCAYIDRIITCPGGCALLAGKSGMGRRAAASLVANIHQMKVFTPRISSSYGMKQFENELKTVMQCAAVDAEHVLFIMEDYQILSALFLQSINSVLSSGDLPGLFTPQEFDSFSASLREQASQDAYQGDLHSYFAYKVKRNMHIILIMDIDGADFSANCNANPSLYKECTVIWKDSWSKETLFQIPRMVLERHNLQSSDDVIACFAQMFEVCPAGFASPAKFSIFVDNYVNIFNAKRVTVESRLNRLRAGVGKLTEAREAVATMQKKAAKKSKLLAEKQAEADMALKAITQSMTGANEQKADMEQLKIATEKENERIEQQKKIIDEQLREVEPMLNEAREAVGSIKSESLSEIRSLRAPPEAIRDILQAVLLFMGILDTSWEAMRKFLARSGVKEEIINFDARRITPEVSKKVTTLMRSKAASFDPKNAKRASIAAAPLAAWVHANLQYSSILEKISPLEQEKNELLRNLSKAEKQVAKLSRGLRTVDEKVADLKANFEILMKDATQIKIDLDKEQATIQVAGTLIERLGGEFERWQQQMNTLQKELDQLERCSVLTAAFVTFLGSASEQLRRTTMDDWRKLTNIDKFNALQFASMETEQLNWKNKGLPSDILSVENAMIIFNSVQIPLLIDPSGRVSSFLENYLKESKVEKLNAAQPDFITQVELGVRFGKSLIVDDVVYIEPALMKLLRMELSNQGPRHVVQIGGKSVDYNNDFRIFFCTKNGQIDLPRSIKSAITEVNFTTTRSGLASQMLSFAIKIEKPELENRSSELTRNVEEMKMKLDELEQILLQALASSEGSLLDNTQLLDSLNKSKENAETISSSLHEADKLQEELNKQRDVYLSLAQYASTLYFAINELHRHNHMYDFSVTAVINLFMKTLINDKNKSNSIVRFDELKKVLQNAVFEYVSRSLFKEDRLMFSMNFVHATQANLFLKNEWEIFTGLIVDEPREDPSIKITAWIDAERRTAVAKLMTHLPTLYNNLRLDDQGTWSEFSRSTNCEAAFPQAIEPLITLFQKVIVIQAVRPDRLHSAMTLFVTKALGISSINPPPLDLKSLFRNESNELEPILIMTGAGADPSQDLEELAKNEIGSNRFYAISMGQGQQQNAVDTLRRAAENGDWVCLKNLHLVIASLPAIQKELSLLQRHSNFRLWLTSEPDDKFPSVLLQESIKLTFESPPGVKNNMNRTYTQWRDSGVSGGVFRQQCLFILAWIHALIQERRIFIPQAWSKFYEFNNADLRAAKLIIEEMTNVDTREPEWEFIRGLMQYVIYGGRIDSTFDFNVLNGYLLRYFNSSMISTSGVELAKNIPIPASNKFTDYVMAIEKIPAEDVPSLFGLPDNIRISWEVTESEATIRQIRNMQIGSSVDVTFEWMRWQNSLNPILNMWKRLNAHSTLHSMSLPHASNSDDPIIEVLSLEFVFAVALVQTVHRSLSTISKCLRGVLLPSSSTMKLAQSLILHETPDAWQDVWTGPSDPAQYLTSLMFKAKATQELMTIAKNGQLLPSAVKLSKLFRPGTLLNAFRQLTARRKKKSMDELKLATAWNPALLKDEIIMQLSGIYIQGALFESTLSDTFASSPPFSSVPKLSVAWISAESSDVYKSSESIFVPMYADVNREQLITQVQIPCGKDTQKWQIASVALFLSSH</sequence>
<evidence type="ECO:0000256" key="14">
    <source>
        <dbReference type="ARBA" id="ARBA00023136"/>
    </source>
</evidence>
<evidence type="ECO:0000256" key="5">
    <source>
        <dbReference type="ARBA" id="ARBA00022475"/>
    </source>
</evidence>
<dbReference type="Pfam" id="PF12775">
    <property type="entry name" value="AAA_7"/>
    <property type="match status" value="1"/>
</dbReference>
<proteinExistence type="inferred from homology"/>
<evidence type="ECO:0000256" key="10">
    <source>
        <dbReference type="ARBA" id="ARBA00022840"/>
    </source>
</evidence>
<evidence type="ECO:0000313" key="31">
    <source>
        <dbReference type="Proteomes" id="UP000887569"/>
    </source>
</evidence>
<dbReference type="Pfam" id="PF12774">
    <property type="entry name" value="AAA_6"/>
    <property type="match status" value="1"/>
</dbReference>
<reference evidence="32" key="1">
    <citation type="submission" date="2022-11" db="UniProtKB">
        <authorList>
            <consortium name="WormBaseParasite"/>
        </authorList>
    </citation>
    <scope>IDENTIFICATION</scope>
</reference>
<dbReference type="Pfam" id="PF03028">
    <property type="entry name" value="Dynein_heavy"/>
    <property type="match status" value="1"/>
</dbReference>
<evidence type="ECO:0000256" key="9">
    <source>
        <dbReference type="ARBA" id="ARBA00022794"/>
    </source>
</evidence>
<feature type="domain" description="Cytoplasmic dynein 2 heavy chain 1 AAA+ ATPase" evidence="29">
    <location>
        <begin position="2080"/>
        <end position="2170"/>
    </location>
</feature>
<keyword evidence="4" id="KW-0217">Developmental protein</keyword>
<dbReference type="FunFam" id="3.40.50.300:FF:000071">
    <property type="entry name" value="Cytoplasmic dynein heavy chain 1"/>
    <property type="match status" value="1"/>
</dbReference>
<dbReference type="Pfam" id="PF12777">
    <property type="entry name" value="MT"/>
    <property type="match status" value="1"/>
</dbReference>
<dbReference type="Gene3D" id="1.20.920.30">
    <property type="match status" value="1"/>
</dbReference>
<dbReference type="InterPro" id="IPR024317">
    <property type="entry name" value="Dynein_heavy_chain_D4_dom"/>
</dbReference>
<feature type="domain" description="Dynein heavy chain AAA lid" evidence="27">
    <location>
        <begin position="3772"/>
        <end position="3908"/>
    </location>
</feature>
<dbReference type="Pfam" id="PF08385">
    <property type="entry name" value="DHC_N1"/>
    <property type="match status" value="1"/>
</dbReference>
<feature type="coiled-coil region" evidence="19">
    <location>
        <begin position="3024"/>
        <end position="3058"/>
    </location>
</feature>
<dbReference type="Pfam" id="PF21264">
    <property type="entry name" value="DYNC2H1_AAA_dom"/>
    <property type="match status" value="1"/>
</dbReference>
<evidence type="ECO:0000259" key="28">
    <source>
        <dbReference type="Pfam" id="PF18199"/>
    </source>
</evidence>
<evidence type="ECO:0000259" key="29">
    <source>
        <dbReference type="Pfam" id="PF21264"/>
    </source>
</evidence>
<dbReference type="GO" id="GO:0005524">
    <property type="term" value="F:ATP binding"/>
    <property type="evidence" value="ECO:0007669"/>
    <property type="project" value="UniProtKB-KW"/>
</dbReference>
<evidence type="ECO:0000259" key="22">
    <source>
        <dbReference type="Pfam" id="PF08393"/>
    </source>
</evidence>
<dbReference type="Pfam" id="PF12781">
    <property type="entry name" value="AAA_9"/>
    <property type="match status" value="1"/>
</dbReference>
<dbReference type="Pfam" id="PF08393">
    <property type="entry name" value="DHC_N2"/>
    <property type="match status" value="1"/>
</dbReference>
<dbReference type="SUPFAM" id="SSF52540">
    <property type="entry name" value="P-loop containing nucleoside triphosphate hydrolases"/>
    <property type="match status" value="4"/>
</dbReference>
<dbReference type="InterPro" id="IPR004273">
    <property type="entry name" value="Dynein_heavy_D6_P-loop"/>
</dbReference>
<feature type="coiled-coil region" evidence="19">
    <location>
        <begin position="2864"/>
        <end position="2898"/>
    </location>
</feature>
<comment type="subcellular location">
    <subcellularLocation>
        <location evidence="2">Cell projection</location>
        <location evidence="2">Cilium membrane</location>
        <topology evidence="2">Peripheral membrane protein</topology>
        <orientation evidence="2">Cytoplasmic side</orientation>
    </subcellularLocation>
    <subcellularLocation>
        <location evidence="1">Cytoplasm</location>
        <location evidence="1">Cytoskeleton</location>
    </subcellularLocation>
</comment>
<keyword evidence="9" id="KW-0970">Cilium biogenesis/degradation</keyword>
<evidence type="ECO:0000256" key="16">
    <source>
        <dbReference type="ARBA" id="ARBA00023212"/>
    </source>
</evidence>
<dbReference type="Pfam" id="PF22597">
    <property type="entry name" value="DYN_lid"/>
    <property type="match status" value="1"/>
</dbReference>
<dbReference type="GO" id="GO:0005874">
    <property type="term" value="C:microtubule"/>
    <property type="evidence" value="ECO:0007669"/>
    <property type="project" value="UniProtKB-KW"/>
</dbReference>
<dbReference type="FunFam" id="3.40.50.300:FF:001685">
    <property type="entry name" value="Dynein heavy chain, putative"/>
    <property type="match status" value="1"/>
</dbReference>
<dbReference type="Pfam" id="PF18198">
    <property type="entry name" value="AAA_lid_11"/>
    <property type="match status" value="1"/>
</dbReference>
<dbReference type="InterPro" id="IPR041228">
    <property type="entry name" value="Dynein_C"/>
</dbReference>
<dbReference type="GO" id="GO:0007018">
    <property type="term" value="P:microtubule-based movement"/>
    <property type="evidence" value="ECO:0007669"/>
    <property type="project" value="InterPro"/>
</dbReference>
<dbReference type="Gene3D" id="1.20.1270.280">
    <property type="match status" value="1"/>
</dbReference>
<evidence type="ECO:0000256" key="17">
    <source>
        <dbReference type="ARBA" id="ARBA00023273"/>
    </source>
</evidence>
<feature type="domain" description="Dynein heavy chain C-terminal" evidence="28">
    <location>
        <begin position="3917"/>
        <end position="4209"/>
    </location>
</feature>
<evidence type="ECO:0000256" key="13">
    <source>
        <dbReference type="ARBA" id="ARBA00023069"/>
    </source>
</evidence>
<evidence type="ECO:0000256" key="1">
    <source>
        <dbReference type="ARBA" id="ARBA00004245"/>
    </source>
</evidence>
<dbReference type="Gene3D" id="1.20.140.100">
    <property type="entry name" value="Dynein heavy chain, N-terminal domain 2"/>
    <property type="match status" value="1"/>
</dbReference>
<dbReference type="Pfam" id="PF12780">
    <property type="entry name" value="AAA_8"/>
    <property type="match status" value="1"/>
</dbReference>
<dbReference type="Gene3D" id="1.10.8.720">
    <property type="entry name" value="Region D6 of dynein motor"/>
    <property type="match status" value="1"/>
</dbReference>
<dbReference type="InterPro" id="IPR043160">
    <property type="entry name" value="Dynein_C_barrel"/>
</dbReference>